<protein>
    <submittedName>
        <fullName evidence="1">Uncharacterized protein</fullName>
    </submittedName>
</protein>
<gene>
    <name evidence="1" type="ORF">C3B59_10520</name>
</gene>
<sequence>MAAQTVRILTPEAAAGAYLPRWKPQTAYATGQQITAPNGNTVAALSNFTSGTTYSDANWRIGTDPSNAPVAKPSTDTRAGVWEYTHNSGTGYLFHLLAGSSFAFPATLIALGLDNGTGGGLLVANKAKGVGIAIRQQATISDAAAYGLKIEGLSTLAPSLRIEQNVTGGADAAQLVAFGTPTAAQKLLYVGAPNGEAGSIFSADGRIEWKRPIRVRAESASIDNYFEVTENGAYPVGDPAAYTSRQVKKGLDFYSPNGGGALWRFGIESGGSYLNIRTGVAGLIGAAPTYDVVKIQHQKIAFLGTTPQAQKARVGVYTPAAAPAAYDQTESAAFRTAVAAKINALEALMSAAASGFGFTA</sequence>
<dbReference type="AlphaFoldDB" id="A0A2S3ZCH9"/>
<dbReference type="EMBL" id="PPXF01000048">
    <property type="protein sequence ID" value="POH63968.1"/>
    <property type="molecule type" value="Genomic_DNA"/>
</dbReference>
<evidence type="ECO:0000313" key="1">
    <source>
        <dbReference type="EMBL" id="POH63968.1"/>
    </source>
</evidence>
<name>A0A2S3ZCH9_9MICO</name>
<dbReference type="OrthoDB" id="4955458at2"/>
<proteinExistence type="predicted"/>
<comment type="caution">
    <text evidence="1">The sequence shown here is derived from an EMBL/GenBank/DDBJ whole genome shotgun (WGS) entry which is preliminary data.</text>
</comment>
<accession>A0A2S3ZCH9</accession>
<organism evidence="1 2">
    <name type="scientific">Cryobacterium zongtaii</name>
    <dbReference type="NCBI Taxonomy" id="1259217"/>
    <lineage>
        <taxon>Bacteria</taxon>
        <taxon>Bacillati</taxon>
        <taxon>Actinomycetota</taxon>
        <taxon>Actinomycetes</taxon>
        <taxon>Micrococcales</taxon>
        <taxon>Microbacteriaceae</taxon>
        <taxon>Cryobacterium</taxon>
    </lineage>
</organism>
<evidence type="ECO:0000313" key="2">
    <source>
        <dbReference type="Proteomes" id="UP000237104"/>
    </source>
</evidence>
<dbReference type="Proteomes" id="UP000237104">
    <property type="component" value="Unassembled WGS sequence"/>
</dbReference>
<dbReference type="RefSeq" id="WP_103431310.1">
    <property type="nucleotide sequence ID" value="NZ_PPXF01000048.1"/>
</dbReference>
<reference evidence="1 2" key="1">
    <citation type="submission" date="2018-01" db="EMBL/GenBank/DDBJ databases">
        <title>Cryobacterium sp. nov., from glaciers in China.</title>
        <authorList>
            <person name="Liu Q."/>
            <person name="Xin Y.-H."/>
        </authorList>
    </citation>
    <scope>NUCLEOTIDE SEQUENCE [LARGE SCALE GENOMIC DNA]</scope>
    <source>
        <strain evidence="1 2">TMB1-8</strain>
    </source>
</reference>